<feature type="signal peptide" evidence="2">
    <location>
        <begin position="1"/>
        <end position="18"/>
    </location>
</feature>
<dbReference type="EMBL" id="MNCJ02000330">
    <property type="protein sequence ID" value="KAF5766261.1"/>
    <property type="molecule type" value="Genomic_DNA"/>
</dbReference>
<evidence type="ECO:0000256" key="1">
    <source>
        <dbReference type="ARBA" id="ARBA00009748"/>
    </source>
</evidence>
<proteinExistence type="inferred from homology"/>
<dbReference type="GO" id="GO:0008289">
    <property type="term" value="F:lipid binding"/>
    <property type="evidence" value="ECO:0007669"/>
    <property type="project" value="InterPro"/>
</dbReference>
<organism evidence="4 5">
    <name type="scientific">Helianthus annuus</name>
    <name type="common">Common sunflower</name>
    <dbReference type="NCBI Taxonomy" id="4232"/>
    <lineage>
        <taxon>Eukaryota</taxon>
        <taxon>Viridiplantae</taxon>
        <taxon>Streptophyta</taxon>
        <taxon>Embryophyta</taxon>
        <taxon>Tracheophyta</taxon>
        <taxon>Spermatophyta</taxon>
        <taxon>Magnoliopsida</taxon>
        <taxon>eudicotyledons</taxon>
        <taxon>Gunneridae</taxon>
        <taxon>Pentapetalae</taxon>
        <taxon>asterids</taxon>
        <taxon>campanulids</taxon>
        <taxon>Asterales</taxon>
        <taxon>Asteraceae</taxon>
        <taxon>Asteroideae</taxon>
        <taxon>Heliantheae alliance</taxon>
        <taxon>Heliantheae</taxon>
        <taxon>Helianthus</taxon>
    </lineage>
</organism>
<evidence type="ECO:0000256" key="2">
    <source>
        <dbReference type="SAM" id="SignalP"/>
    </source>
</evidence>
<feature type="chain" id="PRO_5041059586" evidence="2">
    <location>
        <begin position="19"/>
        <end position="102"/>
    </location>
</feature>
<gene>
    <name evidence="4" type="ORF">HannXRQ_Chr15g0489491</name>
    <name evidence="3" type="ORF">HanXRQr2_Chr15g0713311</name>
</gene>
<dbReference type="Gene3D" id="1.10.110.10">
    <property type="entry name" value="Plant lipid-transfer and hydrophobic proteins"/>
    <property type="match status" value="1"/>
</dbReference>
<dbReference type="InterPro" id="IPR000528">
    <property type="entry name" value="Plant_nsLTP"/>
</dbReference>
<dbReference type="GO" id="GO:0006869">
    <property type="term" value="P:lipid transport"/>
    <property type="evidence" value="ECO:0007669"/>
    <property type="project" value="InterPro"/>
</dbReference>
<sequence>MWLLLWLLQKAIEDKLAGCNCLKSALRSLNPNPALAKTLPGNCGISLGFTMSANIDCTKFVLLFIKGSMRNQLTRIITLKNYASPGVFKLGMSLRINMRKVN</sequence>
<evidence type="ECO:0000313" key="4">
    <source>
        <dbReference type="EMBL" id="OTF96019.1"/>
    </source>
</evidence>
<keyword evidence="2" id="KW-0732">Signal</keyword>
<name>A0A251SAY7_HELAN</name>
<protein>
    <submittedName>
        <fullName evidence="3 4">Plant lipid transfer protein/Par allergen</fullName>
    </submittedName>
</protein>
<dbReference type="PRINTS" id="PR00382">
    <property type="entry name" value="LIPIDTRNSFER"/>
</dbReference>
<reference evidence="4" key="2">
    <citation type="submission" date="2017-02" db="EMBL/GenBank/DDBJ databases">
        <title>Sunflower complete genome.</title>
        <authorList>
            <person name="Langlade N."/>
            <person name="Munos S."/>
        </authorList>
    </citation>
    <scope>NUCLEOTIDE SEQUENCE [LARGE SCALE GENOMIC DNA]</scope>
    <source>
        <tissue evidence="4">Leaves</tissue>
    </source>
</reference>
<dbReference type="Proteomes" id="UP000215914">
    <property type="component" value="Chromosome 15"/>
</dbReference>
<accession>A0A251SAY7</accession>
<dbReference type="InParanoid" id="A0A251SAY7"/>
<evidence type="ECO:0000313" key="3">
    <source>
        <dbReference type="EMBL" id="KAF5766261.1"/>
    </source>
</evidence>
<dbReference type="Gramene" id="mRNA:HanXRQr2_Chr15g0713311">
    <property type="protein sequence ID" value="mRNA:HanXRQr2_Chr15g0713311"/>
    <property type="gene ID" value="HanXRQr2_Chr15g0713311"/>
</dbReference>
<reference evidence="3 5" key="1">
    <citation type="journal article" date="2017" name="Nature">
        <title>The sunflower genome provides insights into oil metabolism, flowering and Asterid evolution.</title>
        <authorList>
            <person name="Badouin H."/>
            <person name="Gouzy J."/>
            <person name="Grassa C.J."/>
            <person name="Murat F."/>
            <person name="Staton S.E."/>
            <person name="Cottret L."/>
            <person name="Lelandais-Briere C."/>
            <person name="Owens G.L."/>
            <person name="Carrere S."/>
            <person name="Mayjonade B."/>
            <person name="Legrand L."/>
            <person name="Gill N."/>
            <person name="Kane N.C."/>
            <person name="Bowers J.E."/>
            <person name="Hubner S."/>
            <person name="Bellec A."/>
            <person name="Berard A."/>
            <person name="Berges H."/>
            <person name="Blanchet N."/>
            <person name="Boniface M.C."/>
            <person name="Brunel D."/>
            <person name="Catrice O."/>
            <person name="Chaidir N."/>
            <person name="Claudel C."/>
            <person name="Donnadieu C."/>
            <person name="Faraut T."/>
            <person name="Fievet G."/>
            <person name="Helmstetter N."/>
            <person name="King M."/>
            <person name="Knapp S.J."/>
            <person name="Lai Z."/>
            <person name="Le Paslier M.C."/>
            <person name="Lippi Y."/>
            <person name="Lorenzon L."/>
            <person name="Mandel J.R."/>
            <person name="Marage G."/>
            <person name="Marchand G."/>
            <person name="Marquand E."/>
            <person name="Bret-Mestries E."/>
            <person name="Morien E."/>
            <person name="Nambeesan S."/>
            <person name="Nguyen T."/>
            <person name="Pegot-Espagnet P."/>
            <person name="Pouilly N."/>
            <person name="Raftis F."/>
            <person name="Sallet E."/>
            <person name="Schiex T."/>
            <person name="Thomas J."/>
            <person name="Vandecasteele C."/>
            <person name="Vares D."/>
            <person name="Vear F."/>
            <person name="Vautrin S."/>
            <person name="Crespi M."/>
            <person name="Mangin B."/>
            <person name="Burke J.M."/>
            <person name="Salse J."/>
            <person name="Munos S."/>
            <person name="Vincourt P."/>
            <person name="Rieseberg L.H."/>
            <person name="Langlade N.B."/>
        </authorList>
    </citation>
    <scope>NUCLEOTIDE SEQUENCE [LARGE SCALE GENOMIC DNA]</scope>
    <source>
        <strain evidence="5">cv. SF193</strain>
        <tissue evidence="3">Leaves</tissue>
    </source>
</reference>
<dbReference type="SUPFAM" id="SSF47699">
    <property type="entry name" value="Bifunctional inhibitor/lipid-transfer protein/seed storage 2S albumin"/>
    <property type="match status" value="1"/>
</dbReference>
<dbReference type="AlphaFoldDB" id="A0A251SAY7"/>
<evidence type="ECO:0000313" key="5">
    <source>
        <dbReference type="Proteomes" id="UP000215914"/>
    </source>
</evidence>
<dbReference type="EMBL" id="CM007904">
    <property type="protein sequence ID" value="OTF96019.1"/>
    <property type="molecule type" value="Genomic_DNA"/>
</dbReference>
<dbReference type="InterPro" id="IPR036312">
    <property type="entry name" value="Bifun_inhib/LTP/seed_sf"/>
</dbReference>
<keyword evidence="5" id="KW-1185">Reference proteome</keyword>
<reference evidence="3" key="3">
    <citation type="submission" date="2020-06" db="EMBL/GenBank/DDBJ databases">
        <title>Helianthus annuus Genome sequencing and assembly Release 2.</title>
        <authorList>
            <person name="Gouzy J."/>
            <person name="Langlade N."/>
            <person name="Munos S."/>
        </authorList>
    </citation>
    <scope>NUCLEOTIDE SEQUENCE</scope>
    <source>
        <tissue evidence="3">Leaves</tissue>
    </source>
</reference>
<comment type="similarity">
    <text evidence="1">Belongs to the plant LTP family.</text>
</comment>